<dbReference type="AlphaFoldDB" id="A0A2H0R189"/>
<comment type="caution">
    <text evidence="1">The sequence shown here is derived from an EMBL/GenBank/DDBJ whole genome shotgun (WGS) entry which is preliminary data.</text>
</comment>
<organism evidence="1 2">
    <name type="scientific">Candidatus Zambryskibacteria bacterium CG10_big_fil_rev_8_21_14_0_10_34_34</name>
    <dbReference type="NCBI Taxonomy" id="1975114"/>
    <lineage>
        <taxon>Bacteria</taxon>
        <taxon>Candidatus Zambryskiibacteriota</taxon>
    </lineage>
</organism>
<gene>
    <name evidence="1" type="ORF">COV33_02070</name>
</gene>
<name>A0A2H0R189_9BACT</name>
<reference evidence="1 2" key="1">
    <citation type="submission" date="2017-09" db="EMBL/GenBank/DDBJ databases">
        <title>Depth-based differentiation of microbial function through sediment-hosted aquifers and enrichment of novel symbionts in the deep terrestrial subsurface.</title>
        <authorList>
            <person name="Probst A.J."/>
            <person name="Ladd B."/>
            <person name="Jarett J.K."/>
            <person name="Geller-Mcgrath D.E."/>
            <person name="Sieber C.M."/>
            <person name="Emerson J.B."/>
            <person name="Anantharaman K."/>
            <person name="Thomas B.C."/>
            <person name="Malmstrom R."/>
            <person name="Stieglmeier M."/>
            <person name="Klingl A."/>
            <person name="Woyke T."/>
            <person name="Ryan C.M."/>
            <person name="Banfield J.F."/>
        </authorList>
    </citation>
    <scope>NUCLEOTIDE SEQUENCE [LARGE SCALE GENOMIC DNA]</scope>
    <source>
        <strain evidence="1">CG10_big_fil_rev_8_21_14_0_10_34_34</strain>
    </source>
</reference>
<dbReference type="Proteomes" id="UP000230828">
    <property type="component" value="Unassembled WGS sequence"/>
</dbReference>
<accession>A0A2H0R189</accession>
<evidence type="ECO:0000313" key="2">
    <source>
        <dbReference type="Proteomes" id="UP000230828"/>
    </source>
</evidence>
<proteinExistence type="predicted"/>
<dbReference type="EMBL" id="PCXM01000034">
    <property type="protein sequence ID" value="PIR40026.1"/>
    <property type="molecule type" value="Genomic_DNA"/>
</dbReference>
<evidence type="ECO:0008006" key="3">
    <source>
        <dbReference type="Google" id="ProtNLM"/>
    </source>
</evidence>
<evidence type="ECO:0000313" key="1">
    <source>
        <dbReference type="EMBL" id="PIR40026.1"/>
    </source>
</evidence>
<protein>
    <recommendedName>
        <fullName evidence="3">Homing endonuclease LAGLIDADG domain-containing protein</fullName>
    </recommendedName>
</protein>
<sequence>MAKISYKKISYIKKLYYRDLFSMKKIAENLDVSIDAVVYFMRKYDLKRRKPSENEKIKFAKKPLSFKIKTNLSQKEKELKTIAVALYWGEGYKSKKATNVDFANSDTEMIKIFLKFLRKICNIDESKLRIYLYCYDNQNPKYLIKYWSKITRVPIYRFTKPYVRKDFRLEKKGKMKYGLIHVRYYDKKLLLLILDWIDQYRQTCVGTQAVNEVGL</sequence>